<proteinExistence type="predicted"/>
<name>A6JHS5_RAT</name>
<accession>A6JHS5</accession>
<sequence>MVSILMSYVLKRTNYYYFEHIYVSKLDNIHYP</sequence>
<dbReference type="EMBL" id="CH473986">
    <property type="protein sequence ID" value="EDL94399.1"/>
    <property type="molecule type" value="Genomic_DNA"/>
</dbReference>
<dbReference type="AlphaFoldDB" id="A6JHS5"/>
<feature type="non-terminal residue" evidence="1">
    <location>
        <position position="32"/>
    </location>
</feature>
<evidence type="ECO:0000313" key="1">
    <source>
        <dbReference type="EMBL" id="EDL94399.1"/>
    </source>
</evidence>
<dbReference type="Proteomes" id="UP000234681">
    <property type="component" value="Chromosome 1"/>
</dbReference>
<organism evidence="1 2">
    <name type="scientific">Rattus norvegicus</name>
    <name type="common">Rat</name>
    <dbReference type="NCBI Taxonomy" id="10116"/>
    <lineage>
        <taxon>Eukaryota</taxon>
        <taxon>Metazoa</taxon>
        <taxon>Chordata</taxon>
        <taxon>Craniata</taxon>
        <taxon>Vertebrata</taxon>
        <taxon>Euteleostomi</taxon>
        <taxon>Mammalia</taxon>
        <taxon>Eutheria</taxon>
        <taxon>Euarchontoglires</taxon>
        <taxon>Glires</taxon>
        <taxon>Rodentia</taxon>
        <taxon>Myomorpha</taxon>
        <taxon>Muroidea</taxon>
        <taxon>Muridae</taxon>
        <taxon>Murinae</taxon>
        <taxon>Rattus</taxon>
    </lineage>
</organism>
<evidence type="ECO:0000313" key="2">
    <source>
        <dbReference type="Proteomes" id="UP000234681"/>
    </source>
</evidence>
<gene>
    <name evidence="1" type="ORF">rCG_57704</name>
</gene>
<reference evidence="2" key="1">
    <citation type="submission" date="2005-09" db="EMBL/GenBank/DDBJ databases">
        <authorList>
            <person name="Mural R.J."/>
            <person name="Li P.W."/>
            <person name="Adams M.D."/>
            <person name="Amanatides P.G."/>
            <person name="Baden-Tillson H."/>
            <person name="Barnstead M."/>
            <person name="Chin S.H."/>
            <person name="Dew I."/>
            <person name="Evans C.A."/>
            <person name="Ferriera S."/>
            <person name="Flanigan M."/>
            <person name="Fosler C."/>
            <person name="Glodek A."/>
            <person name="Gu Z."/>
            <person name="Holt R.A."/>
            <person name="Jennings D."/>
            <person name="Kraft C.L."/>
            <person name="Lu F."/>
            <person name="Nguyen T."/>
            <person name="Nusskern D.R."/>
            <person name="Pfannkoch C.M."/>
            <person name="Sitter C."/>
            <person name="Sutton G.G."/>
            <person name="Venter J.C."/>
            <person name="Wang Z."/>
            <person name="Woodage T."/>
            <person name="Zheng X.H."/>
            <person name="Zhong F."/>
        </authorList>
    </citation>
    <scope>NUCLEOTIDE SEQUENCE [LARGE SCALE GENOMIC DNA]</scope>
    <source>
        <strain>BN</strain>
        <strain evidence="2">Sprague-Dawley</strain>
    </source>
</reference>
<protein>
    <submittedName>
        <fullName evidence="1">RCG57704</fullName>
    </submittedName>
</protein>